<name>A0ABM8ZWJ0_9VIBR</name>
<evidence type="ECO:0000313" key="3">
    <source>
        <dbReference type="Proteomes" id="UP000838672"/>
    </source>
</evidence>
<proteinExistence type="predicted"/>
<sequence>MARILLCFSSHLFIDNHFRLVCYYEGLIKELIENGNDVMVYNGAEFLMKSWNSENIESSYIDKNELKDRIFEFNPNLVISFNNVKPSFLDSLVECPIVIWEADSFTYFNDKDGIKYNPNRYSYFCLSSNTREQLISTGVADSNIYMINSGTAVQAKKLDYEYNISFIGSNFRGPSGLKSLLLSDDSDKVRSAIKKIANDFYLDSESYLIGQGLESILEYIKPSEFGMIKSAQNRILTLNLMEDLGLSLFGGKDWLDVSDFTPYLALSYKRKDVYSLAHNQGIYNKSKVCLSISHAQAIDGFPWRIMDIMASNGCLLSSYNPGLVNFTKGYVDIPMYKSPAEAYNLAKKLIADVEYRNDIIVGSQKCIEDKGRWSHRFLEIESAIGIDLINVGSGSLNILSREDFLSRGTVIFNQSIMLLASAVPRRFWSSIYKMMMLIGVNVDYHMIKNMMEKK</sequence>
<dbReference type="InterPro" id="IPR055259">
    <property type="entry name" value="YkvP/CgeB_Glyco_trans-like"/>
</dbReference>
<dbReference type="Proteomes" id="UP000838672">
    <property type="component" value="Unassembled WGS sequence"/>
</dbReference>
<dbReference type="EMBL" id="CAKLDI010000001">
    <property type="protein sequence ID" value="CAH0534708.1"/>
    <property type="molecule type" value="Genomic_DNA"/>
</dbReference>
<evidence type="ECO:0000313" key="2">
    <source>
        <dbReference type="EMBL" id="CAH0534708.1"/>
    </source>
</evidence>
<dbReference type="RefSeq" id="WP_237467739.1">
    <property type="nucleotide sequence ID" value="NZ_CAKLDI010000001.1"/>
</dbReference>
<dbReference type="Pfam" id="PF13524">
    <property type="entry name" value="Glyco_trans_1_2"/>
    <property type="match status" value="1"/>
</dbReference>
<evidence type="ECO:0000259" key="1">
    <source>
        <dbReference type="Pfam" id="PF13524"/>
    </source>
</evidence>
<feature type="domain" description="Spore protein YkvP/CgeB glycosyl transferase-like" evidence="1">
    <location>
        <begin position="250"/>
        <end position="380"/>
    </location>
</feature>
<comment type="caution">
    <text evidence="2">The sequence shown here is derived from an EMBL/GenBank/DDBJ whole genome shotgun (WGS) entry which is preliminary data.</text>
</comment>
<organism evidence="2 3">
    <name type="scientific">Vibrio stylophorae</name>
    <dbReference type="NCBI Taxonomy" id="659351"/>
    <lineage>
        <taxon>Bacteria</taxon>
        <taxon>Pseudomonadati</taxon>
        <taxon>Pseudomonadota</taxon>
        <taxon>Gammaproteobacteria</taxon>
        <taxon>Vibrionales</taxon>
        <taxon>Vibrionaceae</taxon>
        <taxon>Vibrio</taxon>
    </lineage>
</organism>
<reference evidence="2" key="1">
    <citation type="submission" date="2021-11" db="EMBL/GenBank/DDBJ databases">
        <authorList>
            <person name="Rodrigo-Torres L."/>
            <person name="Arahal R. D."/>
            <person name="Lucena T."/>
        </authorList>
    </citation>
    <scope>NUCLEOTIDE SEQUENCE</scope>
    <source>
        <strain evidence="2">CECT 7929</strain>
    </source>
</reference>
<keyword evidence="3" id="KW-1185">Reference proteome</keyword>
<gene>
    <name evidence="2" type="ORF">VST7929_02658</name>
</gene>
<protein>
    <recommendedName>
        <fullName evidence="1">Spore protein YkvP/CgeB glycosyl transferase-like domain-containing protein</fullName>
    </recommendedName>
</protein>
<accession>A0ABM8ZWJ0</accession>